<dbReference type="SUPFAM" id="SSF53067">
    <property type="entry name" value="Actin-like ATPase domain"/>
    <property type="match status" value="1"/>
</dbReference>
<reference evidence="3" key="1">
    <citation type="journal article" date="2019" name="Int. J. Syst. Evol. Microbiol.">
        <title>The Global Catalogue of Microorganisms (GCM) 10K type strain sequencing project: providing services to taxonomists for standard genome sequencing and annotation.</title>
        <authorList>
            <consortium name="The Broad Institute Genomics Platform"/>
            <consortium name="The Broad Institute Genome Sequencing Center for Infectious Disease"/>
            <person name="Wu L."/>
            <person name="Ma J."/>
        </authorList>
    </citation>
    <scope>NUCLEOTIDE SEQUENCE [LARGE SCALE GENOMIC DNA]</scope>
    <source>
        <strain evidence="3">JCM 17024</strain>
    </source>
</reference>
<sequence>MSLLAIDVGGSASRWRTTDAEGTAPGFRIGEEGIVVAELLEPVARSLGEEPDLVVLAMSGVLGLAGRIADVHAAIRSWWPAARTVVCSDAVSALVGAHGLGGGVVVSAGTGAIGLGSDLQTIWRRTDGWGHVLGDEGSAAWIGIEGLRAALRGHDGRPGGSAALMAAARARFGPLRQLPSQIYTRQDRSRVLAEFAPDVSAAAAHDDVARTILATAGAHLAETAIAAQAPGVPRRAALVGGVRAAGAPLLAAFAGRLQEAGLEDRTPAGTSLDGAEAIARALAEDFHAIAAGDPYLTKEIP</sequence>
<dbReference type="InterPro" id="IPR043129">
    <property type="entry name" value="ATPase_NBD"/>
</dbReference>
<proteinExistence type="predicted"/>
<dbReference type="RefSeq" id="WP_344818223.1">
    <property type="nucleotide sequence ID" value="NZ_BAABCP010000001.1"/>
</dbReference>
<feature type="domain" description="ATPase BadF/BadG/BcrA/BcrD type" evidence="1">
    <location>
        <begin position="35"/>
        <end position="262"/>
    </location>
</feature>
<evidence type="ECO:0000313" key="2">
    <source>
        <dbReference type="EMBL" id="GAA3931852.1"/>
    </source>
</evidence>
<evidence type="ECO:0000313" key="3">
    <source>
        <dbReference type="Proteomes" id="UP001501591"/>
    </source>
</evidence>
<dbReference type="Pfam" id="PF01869">
    <property type="entry name" value="BcrAD_BadFG"/>
    <property type="match status" value="1"/>
</dbReference>
<gene>
    <name evidence="2" type="ORF">GCM10022383_08050</name>
</gene>
<dbReference type="Proteomes" id="UP001501591">
    <property type="component" value="Unassembled WGS sequence"/>
</dbReference>
<organism evidence="2 3">
    <name type="scientific">Microbacterium soli</name>
    <dbReference type="NCBI Taxonomy" id="446075"/>
    <lineage>
        <taxon>Bacteria</taxon>
        <taxon>Bacillati</taxon>
        <taxon>Actinomycetota</taxon>
        <taxon>Actinomycetes</taxon>
        <taxon>Micrococcales</taxon>
        <taxon>Microbacteriaceae</taxon>
        <taxon>Microbacterium</taxon>
    </lineage>
</organism>
<keyword evidence="3" id="KW-1185">Reference proteome</keyword>
<protein>
    <submittedName>
        <fullName evidence="2">BadF/BadG/BcrA/BcrD ATPase family protein</fullName>
    </submittedName>
</protein>
<name>A0ABP7MWW4_9MICO</name>
<dbReference type="PANTHER" id="PTHR43190:SF3">
    <property type="entry name" value="N-ACETYL-D-GLUCOSAMINE KINASE"/>
    <property type="match status" value="1"/>
</dbReference>
<accession>A0ABP7MWW4</accession>
<dbReference type="InterPro" id="IPR002731">
    <property type="entry name" value="ATPase_BadF"/>
</dbReference>
<comment type="caution">
    <text evidence="2">The sequence shown here is derived from an EMBL/GenBank/DDBJ whole genome shotgun (WGS) entry which is preliminary data.</text>
</comment>
<dbReference type="PANTHER" id="PTHR43190">
    <property type="entry name" value="N-ACETYL-D-GLUCOSAMINE KINASE"/>
    <property type="match status" value="1"/>
</dbReference>
<dbReference type="EMBL" id="BAABCP010000001">
    <property type="protein sequence ID" value="GAA3931852.1"/>
    <property type="molecule type" value="Genomic_DNA"/>
</dbReference>
<dbReference type="InterPro" id="IPR052519">
    <property type="entry name" value="Euk-type_GlcNAc_Kinase"/>
</dbReference>
<dbReference type="Gene3D" id="3.30.420.40">
    <property type="match status" value="2"/>
</dbReference>
<evidence type="ECO:0000259" key="1">
    <source>
        <dbReference type="Pfam" id="PF01869"/>
    </source>
</evidence>